<dbReference type="Gene3D" id="3.40.50.410">
    <property type="entry name" value="von Willebrand factor, type A domain"/>
    <property type="match status" value="1"/>
</dbReference>
<accession>A0A2A3JSB3</accession>
<keyword evidence="1" id="KW-0732">Signal</keyword>
<dbReference type="Pfam" id="PF06707">
    <property type="entry name" value="DUF1194"/>
    <property type="match status" value="1"/>
</dbReference>
<gene>
    <name evidence="2" type="ORF">CLG85_16800</name>
</gene>
<feature type="signal peptide" evidence="1">
    <location>
        <begin position="1"/>
        <end position="19"/>
    </location>
</feature>
<reference evidence="2" key="1">
    <citation type="submission" date="2017-09" db="EMBL/GenBank/DDBJ databases">
        <title>Yangia sp. SAOS 153D whole genome sequencing.</title>
        <authorList>
            <person name="Verma A."/>
            <person name="Krishnamurthi S."/>
        </authorList>
    </citation>
    <scope>NUCLEOTIDE SEQUENCE [LARGE SCALE GENOMIC DNA]</scope>
    <source>
        <strain evidence="2">SAOS 153D</strain>
    </source>
</reference>
<dbReference type="InterPro" id="IPR036465">
    <property type="entry name" value="vWFA_dom_sf"/>
</dbReference>
<feature type="chain" id="PRO_5012856209" description="VWFA domain-containing protein" evidence="1">
    <location>
        <begin position="20"/>
        <end position="234"/>
    </location>
</feature>
<dbReference type="InterPro" id="IPR010607">
    <property type="entry name" value="DUF1194"/>
</dbReference>
<evidence type="ECO:0008006" key="3">
    <source>
        <dbReference type="Google" id="ProtNLM"/>
    </source>
</evidence>
<name>A0A2A3JSB3_9RHOB</name>
<evidence type="ECO:0000256" key="1">
    <source>
        <dbReference type="SAM" id="SignalP"/>
    </source>
</evidence>
<dbReference type="AlphaFoldDB" id="A0A2A3JSB3"/>
<dbReference type="OrthoDB" id="9792179at2"/>
<sequence length="234" mass="24695">MRPLVLSLALACLAGPALAQDTDLELVLLADASGSITPGELQFQREGYALAITDPEVLAVIAGTAYGHIAVTYVEWAANQAQVVDWTLIDGPEAARGFAAALLDEPRQAYGRNAIGAALLEGLRLMEENEFEGWRRVIDFSGDSANSWSGPSIADARAKVLQAGVTINALPILPMGDPGRAQGGLETLYEELIIGGTGAFVVTAESRDSFAEAVKKKLILEISALPRETYAAAE</sequence>
<proteinExistence type="predicted"/>
<evidence type="ECO:0000313" key="2">
    <source>
        <dbReference type="EMBL" id="PBD18043.1"/>
    </source>
</evidence>
<comment type="caution">
    <text evidence="2">The sequence shown here is derived from an EMBL/GenBank/DDBJ whole genome shotgun (WGS) entry which is preliminary data.</text>
</comment>
<dbReference type="SUPFAM" id="SSF53300">
    <property type="entry name" value="vWA-like"/>
    <property type="match status" value="1"/>
</dbReference>
<organism evidence="2">
    <name type="scientific">Alloyangia mangrovi</name>
    <dbReference type="NCBI Taxonomy" id="1779329"/>
    <lineage>
        <taxon>Bacteria</taxon>
        <taxon>Pseudomonadati</taxon>
        <taxon>Pseudomonadota</taxon>
        <taxon>Alphaproteobacteria</taxon>
        <taxon>Rhodobacterales</taxon>
        <taxon>Roseobacteraceae</taxon>
        <taxon>Alloyangia</taxon>
    </lineage>
</organism>
<dbReference type="EMBL" id="NTHN01000285">
    <property type="protein sequence ID" value="PBD18043.1"/>
    <property type="molecule type" value="Genomic_DNA"/>
</dbReference>
<protein>
    <recommendedName>
        <fullName evidence="3">VWFA domain-containing protein</fullName>
    </recommendedName>
</protein>